<comment type="caution">
    <text evidence="4">The sequence shown here is derived from an EMBL/GenBank/DDBJ whole genome shotgun (WGS) entry which is preliminary data.</text>
</comment>
<feature type="compositionally biased region" description="Gly residues" evidence="1">
    <location>
        <begin position="62"/>
        <end position="79"/>
    </location>
</feature>
<dbReference type="STRING" id="1849047.A0A3D8RGE4"/>
<dbReference type="Pfam" id="PF24866">
    <property type="entry name" value="DUF7732"/>
    <property type="match status" value="1"/>
</dbReference>
<feature type="signal peptide" evidence="2">
    <location>
        <begin position="1"/>
        <end position="20"/>
    </location>
</feature>
<sequence>MKFHLGVAVASLLFSTSSLALPQSLDRELVTRDHADAPIYMRAAEIYTDFDRIKDLWKRKGGGGGGGKGGGSSSGGSSSGGSSSSGSSSSGSSSSGSSSSSSSGGRTSLGSSSSSTGGRTKTGSGVTPNYGGGRYYGGGATTPYSSGARSPLGIAPVFLGVGLLSIYPGLWLYGAYSYPYNHAYTFRNHSAHNTTNSTNTKRDQEFVTLVVRQDDGVNETKPVTCLCAAYAECGCDDSGNSTFLDSLIGTGDYFSLNQSLVTVADVNGTSTILINGTLPNGTTASGGTESASAAVRSFAEASGYWVMIALVGCTVLLV</sequence>
<gene>
    <name evidence="4" type="ORF">BP6252_07014</name>
</gene>
<dbReference type="Proteomes" id="UP000256645">
    <property type="component" value="Unassembled WGS sequence"/>
</dbReference>
<proteinExistence type="predicted"/>
<dbReference type="OrthoDB" id="5425547at2759"/>
<protein>
    <recommendedName>
        <fullName evidence="3">DUF7732 domain-containing protein</fullName>
    </recommendedName>
</protein>
<feature type="region of interest" description="Disordered" evidence="1">
    <location>
        <begin position="60"/>
        <end position="131"/>
    </location>
</feature>
<feature type="domain" description="DUF7732" evidence="3">
    <location>
        <begin position="135"/>
        <end position="282"/>
    </location>
</feature>
<dbReference type="InterPro" id="IPR056634">
    <property type="entry name" value="DUF7732"/>
</dbReference>
<feature type="compositionally biased region" description="Low complexity" evidence="1">
    <location>
        <begin position="80"/>
        <end position="125"/>
    </location>
</feature>
<evidence type="ECO:0000313" key="4">
    <source>
        <dbReference type="EMBL" id="RDW73107.1"/>
    </source>
</evidence>
<reference evidence="4 5" key="1">
    <citation type="journal article" date="2018" name="IMA Fungus">
        <title>IMA Genome-F 9: Draft genome sequence of Annulohypoxylon stygium, Aspergillus mulundensis, Berkeleyomyces basicola (syn. Thielaviopsis basicola), Ceratocystis smalleyi, two Cercospora beticola strains, Coleophoma cylindrospora, Fusarium fracticaudum, Phialophora cf. hyalina, and Morchella septimelata.</title>
        <authorList>
            <person name="Wingfield B.D."/>
            <person name="Bills G.F."/>
            <person name="Dong Y."/>
            <person name="Huang W."/>
            <person name="Nel W.J."/>
            <person name="Swalarsk-Parry B.S."/>
            <person name="Vaghefi N."/>
            <person name="Wilken P.M."/>
            <person name="An Z."/>
            <person name="de Beer Z.W."/>
            <person name="De Vos L."/>
            <person name="Chen L."/>
            <person name="Duong T.A."/>
            <person name="Gao Y."/>
            <person name="Hammerbacher A."/>
            <person name="Kikkert J.R."/>
            <person name="Li Y."/>
            <person name="Li H."/>
            <person name="Li K."/>
            <person name="Li Q."/>
            <person name="Liu X."/>
            <person name="Ma X."/>
            <person name="Naidoo K."/>
            <person name="Pethybridge S.J."/>
            <person name="Sun J."/>
            <person name="Steenkamp E.T."/>
            <person name="van der Nest M.A."/>
            <person name="van Wyk S."/>
            <person name="Wingfield M.J."/>
            <person name="Xiong C."/>
            <person name="Yue Q."/>
            <person name="Zhang X."/>
        </authorList>
    </citation>
    <scope>NUCLEOTIDE SEQUENCE [LARGE SCALE GENOMIC DNA]</scope>
    <source>
        <strain evidence="4 5">BP6252</strain>
    </source>
</reference>
<feature type="chain" id="PRO_5017778925" description="DUF7732 domain-containing protein" evidence="2">
    <location>
        <begin position="21"/>
        <end position="318"/>
    </location>
</feature>
<name>A0A3D8RGE4_9HELO</name>
<accession>A0A3D8RGE4</accession>
<organism evidence="4 5">
    <name type="scientific">Coleophoma cylindrospora</name>
    <dbReference type="NCBI Taxonomy" id="1849047"/>
    <lineage>
        <taxon>Eukaryota</taxon>
        <taxon>Fungi</taxon>
        <taxon>Dikarya</taxon>
        <taxon>Ascomycota</taxon>
        <taxon>Pezizomycotina</taxon>
        <taxon>Leotiomycetes</taxon>
        <taxon>Helotiales</taxon>
        <taxon>Dermateaceae</taxon>
        <taxon>Coleophoma</taxon>
    </lineage>
</organism>
<evidence type="ECO:0000313" key="5">
    <source>
        <dbReference type="Proteomes" id="UP000256645"/>
    </source>
</evidence>
<dbReference type="AlphaFoldDB" id="A0A3D8RGE4"/>
<keyword evidence="2" id="KW-0732">Signal</keyword>
<dbReference type="PANTHER" id="PTHR42091">
    <property type="entry name" value="CONSERVED GLYCINE-RICH PROTEIN (AFU_ORTHOLOGUE AFUA_7G02440)"/>
    <property type="match status" value="1"/>
</dbReference>
<evidence type="ECO:0000256" key="1">
    <source>
        <dbReference type="SAM" id="MobiDB-lite"/>
    </source>
</evidence>
<dbReference type="EMBL" id="PDLM01000007">
    <property type="protein sequence ID" value="RDW73107.1"/>
    <property type="molecule type" value="Genomic_DNA"/>
</dbReference>
<dbReference type="PANTHER" id="PTHR42091:SF1">
    <property type="entry name" value="CONSERVED GLYCINE-RICH PROTEIN (AFU_ORTHOLOGUE AFUA_7G02440)"/>
    <property type="match status" value="1"/>
</dbReference>
<evidence type="ECO:0000256" key="2">
    <source>
        <dbReference type="SAM" id="SignalP"/>
    </source>
</evidence>
<keyword evidence="5" id="KW-1185">Reference proteome</keyword>
<evidence type="ECO:0000259" key="3">
    <source>
        <dbReference type="Pfam" id="PF24866"/>
    </source>
</evidence>